<accession>A0A328B5P5</accession>
<evidence type="ECO:0000256" key="1">
    <source>
        <dbReference type="ARBA" id="ARBA00010211"/>
    </source>
</evidence>
<evidence type="ECO:0000313" key="4">
    <source>
        <dbReference type="EMBL" id="RAK62463.1"/>
    </source>
</evidence>
<comment type="caution">
    <text evidence="4">The sequence shown here is derived from an EMBL/GenBank/DDBJ whole genome shotgun (WGS) entry which is preliminary data.</text>
</comment>
<dbReference type="InterPro" id="IPR051121">
    <property type="entry name" value="FAH"/>
</dbReference>
<dbReference type="InterPro" id="IPR036663">
    <property type="entry name" value="Fumarylacetoacetase_C_sf"/>
</dbReference>
<evidence type="ECO:0000313" key="5">
    <source>
        <dbReference type="Proteomes" id="UP000249524"/>
    </source>
</evidence>
<dbReference type="SUPFAM" id="SSF56529">
    <property type="entry name" value="FAH"/>
    <property type="match status" value="1"/>
</dbReference>
<proteinExistence type="inferred from homology"/>
<dbReference type="GO" id="GO:0046872">
    <property type="term" value="F:metal ion binding"/>
    <property type="evidence" value="ECO:0007669"/>
    <property type="project" value="UniProtKB-KW"/>
</dbReference>
<dbReference type="PANTHER" id="PTHR42796:SF4">
    <property type="entry name" value="FUMARYLACETOACETATE HYDROLASE DOMAIN-CONTAINING PROTEIN 2A"/>
    <property type="match status" value="1"/>
</dbReference>
<dbReference type="OrthoDB" id="5197601at2"/>
<dbReference type="EMBL" id="QFYS01000011">
    <property type="protein sequence ID" value="RAK62463.1"/>
    <property type="molecule type" value="Genomic_DNA"/>
</dbReference>
<dbReference type="Proteomes" id="UP000249524">
    <property type="component" value="Unassembled WGS sequence"/>
</dbReference>
<dbReference type="PANTHER" id="PTHR42796">
    <property type="entry name" value="FUMARYLACETOACETATE HYDROLASE DOMAIN-CONTAINING PROTEIN 2A-RELATED"/>
    <property type="match status" value="1"/>
</dbReference>
<comment type="similarity">
    <text evidence="1">Belongs to the FAH family.</text>
</comment>
<name>A0A328B5P5_9CAUL</name>
<dbReference type="Pfam" id="PF01557">
    <property type="entry name" value="FAA_hydrolase"/>
    <property type="match status" value="1"/>
</dbReference>
<sequence>MRFCSFEAGGRRSYGLVRADGRIVDLRALLGAEAPASLEDLIEASGEGRVDLAALAARADGAPALDPETVTWRPPVSRPGKVVGVAINNRMGQQVAYRPFAEPAFFLKPATSLTGHGAPVVVRGDYGLTHPEPELAVIIGRRGKAIPEARALEHVFGYTIINDITSPGLKERDSIELVTPPAAGGGYRDLMSWRRVRDAEDARSIYLTYHALSKGTDTFGPIGPWIVTADEIADPNRLAIHSYDGEELVFEDSTANLTFPVERIIAHASDYMTLEPGDILHCGTAMRPAEGGRYRALTQWDLAQARRPMAIEIEGVGRLVNPVEFQP</sequence>
<dbReference type="InterPro" id="IPR011234">
    <property type="entry name" value="Fumarylacetoacetase-like_C"/>
</dbReference>
<dbReference type="GO" id="GO:0016787">
    <property type="term" value="F:hydrolase activity"/>
    <property type="evidence" value="ECO:0007669"/>
    <property type="project" value="UniProtKB-KW"/>
</dbReference>
<gene>
    <name evidence="4" type="ORF">DJ019_18745</name>
</gene>
<reference evidence="4 5" key="1">
    <citation type="submission" date="2018-05" db="EMBL/GenBank/DDBJ databases">
        <authorList>
            <person name="Lanie J.A."/>
            <person name="Ng W.-L."/>
            <person name="Kazmierczak K.M."/>
            <person name="Andrzejewski T.M."/>
            <person name="Davidsen T.M."/>
            <person name="Wayne K.J."/>
            <person name="Tettelin H."/>
            <person name="Glass J.I."/>
            <person name="Rusch D."/>
            <person name="Podicherti R."/>
            <person name="Tsui H.-C.T."/>
            <person name="Winkler M.E."/>
        </authorList>
    </citation>
    <scope>NUCLEOTIDE SEQUENCE [LARGE SCALE GENOMIC DNA]</scope>
    <source>
        <strain evidence="4 5">BUT-10</strain>
    </source>
</reference>
<dbReference type="RefSeq" id="WP_111277924.1">
    <property type="nucleotide sequence ID" value="NZ_QFYS01000011.1"/>
</dbReference>
<organism evidence="4 5">
    <name type="scientific">Phenylobacterium kunshanense</name>
    <dbReference type="NCBI Taxonomy" id="1445034"/>
    <lineage>
        <taxon>Bacteria</taxon>
        <taxon>Pseudomonadati</taxon>
        <taxon>Pseudomonadota</taxon>
        <taxon>Alphaproteobacteria</taxon>
        <taxon>Caulobacterales</taxon>
        <taxon>Caulobacteraceae</taxon>
        <taxon>Phenylobacterium</taxon>
    </lineage>
</organism>
<keyword evidence="4" id="KW-0378">Hydrolase</keyword>
<protein>
    <submittedName>
        <fullName evidence="4">FAA hydrolase family protein</fullName>
    </submittedName>
</protein>
<dbReference type="Gene3D" id="3.90.850.10">
    <property type="entry name" value="Fumarylacetoacetase-like, C-terminal domain"/>
    <property type="match status" value="1"/>
</dbReference>
<keyword evidence="5" id="KW-1185">Reference proteome</keyword>
<evidence type="ECO:0000256" key="2">
    <source>
        <dbReference type="ARBA" id="ARBA00022723"/>
    </source>
</evidence>
<keyword evidence="2" id="KW-0479">Metal-binding</keyword>
<dbReference type="AlphaFoldDB" id="A0A328B5P5"/>
<dbReference type="GO" id="GO:0044281">
    <property type="term" value="P:small molecule metabolic process"/>
    <property type="evidence" value="ECO:0007669"/>
    <property type="project" value="UniProtKB-ARBA"/>
</dbReference>
<feature type="domain" description="Fumarylacetoacetase-like C-terminal" evidence="3">
    <location>
        <begin position="95"/>
        <end position="323"/>
    </location>
</feature>
<evidence type="ECO:0000259" key="3">
    <source>
        <dbReference type="Pfam" id="PF01557"/>
    </source>
</evidence>